<name>A0A2T7P8D9_POMCA</name>
<dbReference type="AlphaFoldDB" id="A0A2T7P8D9"/>
<keyword evidence="2" id="KW-1185">Reference proteome</keyword>
<dbReference type="OrthoDB" id="5948587at2759"/>
<organism evidence="1 2">
    <name type="scientific">Pomacea canaliculata</name>
    <name type="common">Golden apple snail</name>
    <dbReference type="NCBI Taxonomy" id="400727"/>
    <lineage>
        <taxon>Eukaryota</taxon>
        <taxon>Metazoa</taxon>
        <taxon>Spiralia</taxon>
        <taxon>Lophotrochozoa</taxon>
        <taxon>Mollusca</taxon>
        <taxon>Gastropoda</taxon>
        <taxon>Caenogastropoda</taxon>
        <taxon>Architaenioglossa</taxon>
        <taxon>Ampullarioidea</taxon>
        <taxon>Ampullariidae</taxon>
        <taxon>Pomacea</taxon>
    </lineage>
</organism>
<accession>A0A2T7P8D9</accession>
<protein>
    <submittedName>
        <fullName evidence="1">Uncharacterized protein</fullName>
    </submittedName>
</protein>
<reference evidence="1 2" key="1">
    <citation type="submission" date="2018-04" db="EMBL/GenBank/DDBJ databases">
        <title>The genome of golden apple snail Pomacea canaliculata provides insight into stress tolerance and invasive adaptation.</title>
        <authorList>
            <person name="Liu C."/>
            <person name="Liu B."/>
            <person name="Ren Y."/>
            <person name="Zhang Y."/>
            <person name="Wang H."/>
            <person name="Li S."/>
            <person name="Jiang F."/>
            <person name="Yin L."/>
            <person name="Zhang G."/>
            <person name="Qian W."/>
            <person name="Fan W."/>
        </authorList>
    </citation>
    <scope>NUCLEOTIDE SEQUENCE [LARGE SCALE GENOMIC DNA]</scope>
    <source>
        <strain evidence="1">SZHN2017</strain>
        <tissue evidence="1">Muscle</tissue>
    </source>
</reference>
<proteinExistence type="predicted"/>
<sequence length="252" mass="27467">MTSTVSLVTGVSTIAAPFQSALNGRFNEITQQSVRVRLSSCVRACVRACVRVLHMLFHSMTRVFHVEKLKQQILRSLNLTSEPTPTSATSERNPVFSIRAPPYEHRIFTQALPTPFLAEPVGSFRGQTSITMRPCDCGILPTLDTRLSASYHLSSSRAQPPPHVILHSRHIKGAGLAAALSRRVCAGILELLRVSFHMNGSIRQSRQLETGRDDVDGQDIMCLTMPLVYSTAGVALLCDGPVAFTLSTGPSL</sequence>
<comment type="caution">
    <text evidence="1">The sequence shown here is derived from an EMBL/GenBank/DDBJ whole genome shotgun (WGS) entry which is preliminary data.</text>
</comment>
<dbReference type="EMBL" id="PZQS01000005">
    <property type="protein sequence ID" value="PVD29669.1"/>
    <property type="molecule type" value="Genomic_DNA"/>
</dbReference>
<evidence type="ECO:0000313" key="2">
    <source>
        <dbReference type="Proteomes" id="UP000245119"/>
    </source>
</evidence>
<gene>
    <name evidence="1" type="ORF">C0Q70_08924</name>
</gene>
<dbReference type="Proteomes" id="UP000245119">
    <property type="component" value="Linkage Group LG5"/>
</dbReference>
<evidence type="ECO:0000313" key="1">
    <source>
        <dbReference type="EMBL" id="PVD29669.1"/>
    </source>
</evidence>